<organism evidence="2 3">
    <name type="scientific">Nocardioides koreensis</name>
    <dbReference type="NCBI Taxonomy" id="433651"/>
    <lineage>
        <taxon>Bacteria</taxon>
        <taxon>Bacillati</taxon>
        <taxon>Actinomycetota</taxon>
        <taxon>Actinomycetes</taxon>
        <taxon>Propionibacteriales</taxon>
        <taxon>Nocardioidaceae</taxon>
        <taxon>Nocardioides</taxon>
    </lineage>
</organism>
<proteinExistence type="predicted"/>
<comment type="caution">
    <text evidence="2">The sequence shown here is derived from an EMBL/GenBank/DDBJ whole genome shotgun (WGS) entry which is preliminary data.</text>
</comment>
<evidence type="ECO:0000313" key="3">
    <source>
        <dbReference type="Proteomes" id="UP001501771"/>
    </source>
</evidence>
<dbReference type="Proteomes" id="UP001501771">
    <property type="component" value="Unassembled WGS sequence"/>
</dbReference>
<keyword evidence="3" id="KW-1185">Reference proteome</keyword>
<evidence type="ECO:0000313" key="2">
    <source>
        <dbReference type="EMBL" id="GAA2148203.1"/>
    </source>
</evidence>
<sequence length="421" mass="44173">MRSALADPVRAKAGRPLWWVAGLSLSLLLVAGLVTWSVLDCDPYVAGQRRPAAPQAQPSLAAAALHDLEDAVVAGDAGAARALAPRGDEHAGSLLTAVVDNARALHVRDFSVRYVDEEGGVADDGSWAAAVDATWRFAGFDARPARAEVTVRFVPRDGGVAVAGFGGGGRRTPLWLASRLEVRRTPATLVMVAGPAGEADAYARRARTAVPVVRRVLPRWRSGLVVEVPASAHDLDATLDADPGEYANIAAVTSTVDGSLAPGSPVHVFVNPDVFDSLRPQGAQVVMSHEAVHVATGAATSNLPLWLLEGFADYVALRDVDLPLTTTAGQVIRQVRRHGPPARLPGAAEFDTTTTHLGATYESAWFACRLLAASGGEAALVRLYERVDHGAALGPALRSTFGLGVGQLTQQWRQGLSDLAS</sequence>
<feature type="transmembrane region" description="Helical" evidence="1">
    <location>
        <begin position="17"/>
        <end position="39"/>
    </location>
</feature>
<dbReference type="EMBL" id="BAAAQR010000007">
    <property type="protein sequence ID" value="GAA2148203.1"/>
    <property type="molecule type" value="Genomic_DNA"/>
</dbReference>
<keyword evidence="1" id="KW-1133">Transmembrane helix</keyword>
<evidence type="ECO:0000256" key="1">
    <source>
        <dbReference type="SAM" id="Phobius"/>
    </source>
</evidence>
<reference evidence="2 3" key="1">
    <citation type="journal article" date="2019" name="Int. J. Syst. Evol. Microbiol.">
        <title>The Global Catalogue of Microorganisms (GCM) 10K type strain sequencing project: providing services to taxonomists for standard genome sequencing and annotation.</title>
        <authorList>
            <consortium name="The Broad Institute Genomics Platform"/>
            <consortium name="The Broad Institute Genome Sequencing Center for Infectious Disease"/>
            <person name="Wu L."/>
            <person name="Ma J."/>
        </authorList>
    </citation>
    <scope>NUCLEOTIDE SEQUENCE [LARGE SCALE GENOMIC DNA]</scope>
    <source>
        <strain evidence="2 3">JCM 16022</strain>
    </source>
</reference>
<keyword evidence="1" id="KW-0472">Membrane</keyword>
<name>A0ABN2ZV27_9ACTN</name>
<gene>
    <name evidence="2" type="ORF">GCM10009844_26310</name>
</gene>
<protein>
    <recommendedName>
        <fullName evidence="4">Peptidase MA-like domain-containing protein</fullName>
    </recommendedName>
</protein>
<keyword evidence="1" id="KW-0812">Transmembrane</keyword>
<accession>A0ABN2ZV27</accession>
<evidence type="ECO:0008006" key="4">
    <source>
        <dbReference type="Google" id="ProtNLM"/>
    </source>
</evidence>